<evidence type="ECO:0000313" key="2">
    <source>
        <dbReference type="Proteomes" id="UP000011718"/>
    </source>
</evidence>
<organism evidence="1 2">
    <name type="scientific">Methanosarcina mazei Tuc01</name>
    <dbReference type="NCBI Taxonomy" id="1236903"/>
    <lineage>
        <taxon>Archaea</taxon>
        <taxon>Methanobacteriati</taxon>
        <taxon>Methanobacteriota</taxon>
        <taxon>Stenosarchaea group</taxon>
        <taxon>Methanomicrobia</taxon>
        <taxon>Methanosarcinales</taxon>
        <taxon>Methanosarcinaceae</taxon>
        <taxon>Methanosarcina</taxon>
    </lineage>
</organism>
<proteinExistence type="predicted"/>
<dbReference type="EMBL" id="CP004144">
    <property type="protein sequence ID" value="AGF96356.1"/>
    <property type="molecule type" value="Genomic_DNA"/>
</dbReference>
<dbReference type="KEGG" id="mmaz:MmTuc01_0956"/>
<dbReference type="BioCyc" id="MMAZ1236903:G139K-910-MONOMER"/>
<gene>
    <name evidence="1" type="ORF">MmTuc01_0956</name>
</gene>
<dbReference type="AlphaFoldDB" id="M1PVU5"/>
<protein>
    <submittedName>
        <fullName evidence="1">Uncharacterized protein</fullName>
    </submittedName>
</protein>
<name>M1PVU5_METMZ</name>
<dbReference type="Proteomes" id="UP000011718">
    <property type="component" value="Chromosome"/>
</dbReference>
<accession>M1PVU5</accession>
<dbReference type="HOGENOM" id="CLU_3194522_0_0_2"/>
<evidence type="ECO:0000313" key="1">
    <source>
        <dbReference type="EMBL" id="AGF96356.1"/>
    </source>
</evidence>
<reference evidence="1 2" key="1">
    <citation type="journal article" date="2013" name="Genome Announc.">
        <title>Complete Genome of a Methanosarcina mazei Strain Isolated from Sediment Samples from an Amazonian Flooded Area.</title>
        <authorList>
            <person name="Assis das Gracas D."/>
            <person name="Thiago Juca Ramos R."/>
            <person name="Vieira Araujo A.C."/>
            <person name="Zahlouth R."/>
            <person name="Ribeiro Carneiro A."/>
            <person name="Souza Lopes T."/>
            <person name="Azevedo Barauna R."/>
            <person name="Azevedo V."/>
            <person name="Cruz Schneider M.P."/>
            <person name="Pellizari V.H."/>
            <person name="Silva A."/>
        </authorList>
    </citation>
    <scope>NUCLEOTIDE SEQUENCE [LARGE SCALE GENOMIC DNA]</scope>
    <source>
        <strain evidence="1 2">Tuc01</strain>
    </source>
</reference>
<sequence length="45" mass="5124">MDQAQTKRPPIFSLEKVKTTGIESPKIMSKSVKRSVAINIYLNFK</sequence>